<name>A0A183AU47_9TREM</name>
<reference evidence="9 10" key="2">
    <citation type="submission" date="2018-11" db="EMBL/GenBank/DDBJ databases">
        <authorList>
            <consortium name="Pathogen Informatics"/>
        </authorList>
    </citation>
    <scope>NUCLEOTIDE SEQUENCE [LARGE SCALE GENOMIC DNA]</scope>
    <source>
        <strain evidence="9 10">Egypt</strain>
    </source>
</reference>
<protein>
    <submittedName>
        <fullName evidence="11">Homeobox domain-containing protein</fullName>
    </submittedName>
</protein>
<dbReference type="InterPro" id="IPR001356">
    <property type="entry name" value="HD"/>
</dbReference>
<dbReference type="Pfam" id="PF00046">
    <property type="entry name" value="Homeodomain"/>
    <property type="match status" value="2"/>
</dbReference>
<feature type="compositionally biased region" description="Polar residues" evidence="7">
    <location>
        <begin position="555"/>
        <end position="567"/>
    </location>
</feature>
<evidence type="ECO:0000256" key="3">
    <source>
        <dbReference type="ARBA" id="ARBA00022737"/>
    </source>
</evidence>
<keyword evidence="3" id="KW-0677">Repeat</keyword>
<feature type="compositionally biased region" description="Low complexity" evidence="7">
    <location>
        <begin position="944"/>
        <end position="956"/>
    </location>
</feature>
<evidence type="ECO:0000256" key="7">
    <source>
        <dbReference type="SAM" id="MobiDB-lite"/>
    </source>
</evidence>
<dbReference type="PROSITE" id="PS50071">
    <property type="entry name" value="HOMEOBOX_2"/>
    <property type="match status" value="2"/>
</dbReference>
<accession>A0A183AU47</accession>
<evidence type="ECO:0000313" key="10">
    <source>
        <dbReference type="Proteomes" id="UP000272942"/>
    </source>
</evidence>
<keyword evidence="5 6" id="KW-0539">Nucleus</keyword>
<dbReference type="OrthoDB" id="6417226at2759"/>
<feature type="region of interest" description="Disordered" evidence="7">
    <location>
        <begin position="933"/>
        <end position="956"/>
    </location>
</feature>
<dbReference type="FunFam" id="1.10.10.60:FF:000064">
    <property type="entry name" value="Zinc finger homeobox protein 4"/>
    <property type="match status" value="1"/>
</dbReference>
<evidence type="ECO:0000256" key="4">
    <source>
        <dbReference type="ARBA" id="ARBA00022833"/>
    </source>
</evidence>
<dbReference type="GO" id="GO:0005634">
    <property type="term" value="C:nucleus"/>
    <property type="evidence" value="ECO:0007669"/>
    <property type="project" value="UniProtKB-SubCell"/>
</dbReference>
<evidence type="ECO:0000259" key="8">
    <source>
        <dbReference type="PROSITE" id="PS50071"/>
    </source>
</evidence>
<dbReference type="GO" id="GO:0000978">
    <property type="term" value="F:RNA polymerase II cis-regulatory region sequence-specific DNA binding"/>
    <property type="evidence" value="ECO:0007669"/>
    <property type="project" value="TreeGrafter"/>
</dbReference>
<reference evidence="11" key="1">
    <citation type="submission" date="2016-06" db="UniProtKB">
        <authorList>
            <consortium name="WormBaseParasite"/>
        </authorList>
    </citation>
    <scope>IDENTIFICATION</scope>
</reference>
<feature type="region of interest" description="Disordered" evidence="7">
    <location>
        <begin position="552"/>
        <end position="652"/>
    </location>
</feature>
<feature type="compositionally biased region" description="Low complexity" evidence="7">
    <location>
        <begin position="858"/>
        <end position="871"/>
    </location>
</feature>
<feature type="compositionally biased region" description="Basic and acidic residues" evidence="7">
    <location>
        <begin position="580"/>
        <end position="589"/>
    </location>
</feature>
<evidence type="ECO:0000256" key="5">
    <source>
        <dbReference type="PROSITE-ProRule" id="PRU00108"/>
    </source>
</evidence>
<keyword evidence="5 6" id="KW-0371">Homeobox</keyword>
<dbReference type="InterPro" id="IPR009057">
    <property type="entry name" value="Homeodomain-like_sf"/>
</dbReference>
<dbReference type="GO" id="GO:0046872">
    <property type="term" value="F:metal ion binding"/>
    <property type="evidence" value="ECO:0007669"/>
    <property type="project" value="UniProtKB-KW"/>
</dbReference>
<feature type="region of interest" description="Disordered" evidence="7">
    <location>
        <begin position="397"/>
        <end position="419"/>
    </location>
</feature>
<feature type="compositionally biased region" description="Polar residues" evidence="7">
    <location>
        <begin position="638"/>
        <end position="652"/>
    </location>
</feature>
<dbReference type="GO" id="GO:0045664">
    <property type="term" value="P:regulation of neuron differentiation"/>
    <property type="evidence" value="ECO:0007669"/>
    <property type="project" value="TreeGrafter"/>
</dbReference>
<evidence type="ECO:0000313" key="9">
    <source>
        <dbReference type="EMBL" id="VDP87120.1"/>
    </source>
</evidence>
<comment type="subcellular location">
    <subcellularLocation>
        <location evidence="1 5 6">Nucleus</location>
    </subcellularLocation>
</comment>
<feature type="DNA-binding region" description="Homeobox" evidence="5">
    <location>
        <begin position="420"/>
        <end position="479"/>
    </location>
</feature>
<dbReference type="SUPFAM" id="SSF46689">
    <property type="entry name" value="Homeodomain-like"/>
    <property type="match status" value="2"/>
</dbReference>
<proteinExistence type="predicted"/>
<keyword evidence="2" id="KW-0479">Metal-binding</keyword>
<feature type="compositionally biased region" description="Low complexity" evidence="7">
    <location>
        <begin position="619"/>
        <end position="630"/>
    </location>
</feature>
<dbReference type="AlphaFoldDB" id="A0A183AU47"/>
<evidence type="ECO:0000256" key="6">
    <source>
        <dbReference type="RuleBase" id="RU000682"/>
    </source>
</evidence>
<feature type="domain" description="Homeobox" evidence="8">
    <location>
        <begin position="872"/>
        <end position="932"/>
    </location>
</feature>
<feature type="region of interest" description="Disordered" evidence="7">
    <location>
        <begin position="854"/>
        <end position="877"/>
    </location>
</feature>
<evidence type="ECO:0000256" key="1">
    <source>
        <dbReference type="ARBA" id="ARBA00004123"/>
    </source>
</evidence>
<keyword evidence="5 6" id="KW-0238">DNA-binding</keyword>
<dbReference type="Gene3D" id="1.10.10.60">
    <property type="entry name" value="Homeodomain-like"/>
    <property type="match status" value="2"/>
</dbReference>
<dbReference type="WBParaSite" id="ECPE_0001051401-mRNA-1">
    <property type="protein sequence ID" value="ECPE_0001051401-mRNA-1"/>
    <property type="gene ID" value="ECPE_0001051401"/>
</dbReference>
<dbReference type="SMART" id="SM00389">
    <property type="entry name" value="HOX"/>
    <property type="match status" value="2"/>
</dbReference>
<gene>
    <name evidence="9" type="ORF">ECPE_LOCUS10482</name>
</gene>
<dbReference type="PANTHER" id="PTHR45891:SF3">
    <property type="entry name" value="ZINC FINGER PROTEIN 2"/>
    <property type="match status" value="1"/>
</dbReference>
<sequence length="1070" mass="116775">METGVKTGDPTCLSHTEGTNFPKWQSHGLMDFSWTPGLYPEDPVHSTEDTCVTCQLCGQSVKSNKLLMHMAAHFFQLSKNFNVDDKCTTTEKEQTPRSAIDLLREYTVKPDHLCTLRNTAKDILNYQLGPQITEADADAFLALAIEILAFSPTIHHQTYERVQREWFHLNRLHDQQLITQFICTSCTPIRQFALETSRALHTQLTHPMTNALNNSQIVGILDELLTKTSNPCPSGEPDNGKICAESFSSVISLPWRPLTGLSSSPAKIGSNSKLMATDQTASDVSMFQQIPFTELPTPLVSLPHSDGSLVSIDAISSSFANHNSTVPAADGLNTMLATLSNLPSRLLDTLVPFKTEKWPVSHSPTKKPMDLQDFFNTSVLSGQITQQPQQFKPNGMNSNIGATNNGGHNNSSNLSSVNQQRRSRTRLSEAQLAVLRSYFDINNSPCEEKMAEICLKTGLPGKVVKHWFRNTLFKERQRTKDNPYNFSVPPSTSIDLEEYEKTGRIEVRPAPTELAHPMPSEDDTIAAEPNKQVKMDAERSFDVDTSKIKEFQPSILLQSPQARTQFDNNDEDDCAPGSKRLLDTPKEDPESNPSKRPRCSSEGSFGMEYSSPRHASQISSPVSMSNSPSVPTDPNLIPTLSNSTPSVSESNDQQLNSFDLAHWFVRTPTGETTNPLLDSHQMDDKNSSIRKTEPNHQFILSGDNRVSASILSTPTTNTNGYFPDTNTPGLGSLPAIHYNPSPIDAFHLQKQVEAFMMAAALSQKVTSSPPPPVINAFPGASINPNPDAPLDLSTSSSYLTKSTASAPVPLFQVEHPLTTIDPHLTAFTLNTNSDTGLNTLPNLLHPLPNNSVTNGAGSISHSTTVTTTPSTPGARRNRTSITALQSRCMQAIYAHHKTPSVHECDRLGGMIGLTRRVVQVWFQNQRAKEKKMARVASSYSPGATNGSSYSNTSNSNNNNFTTTNSLLDFVLDPSYCGLCDIPIRCDLTGAIPVFTRSSGNNTTTGTTTLDLSSNSGAEMHPVATHTLNGSSASSASALATHASFVDHLFSSVHLKKLIGLCSIEVQTGQV</sequence>
<feature type="DNA-binding region" description="Homeobox" evidence="5">
    <location>
        <begin position="874"/>
        <end position="933"/>
    </location>
</feature>
<dbReference type="EMBL" id="UZAN01049145">
    <property type="protein sequence ID" value="VDP87120.1"/>
    <property type="molecule type" value="Genomic_DNA"/>
</dbReference>
<organism evidence="11">
    <name type="scientific">Echinostoma caproni</name>
    <dbReference type="NCBI Taxonomy" id="27848"/>
    <lineage>
        <taxon>Eukaryota</taxon>
        <taxon>Metazoa</taxon>
        <taxon>Spiralia</taxon>
        <taxon>Lophotrochozoa</taxon>
        <taxon>Platyhelminthes</taxon>
        <taxon>Trematoda</taxon>
        <taxon>Digenea</taxon>
        <taxon>Plagiorchiida</taxon>
        <taxon>Echinostomata</taxon>
        <taxon>Echinostomatoidea</taxon>
        <taxon>Echinostomatidae</taxon>
        <taxon>Echinostoma</taxon>
    </lineage>
</organism>
<feature type="compositionally biased region" description="Low complexity" evidence="7">
    <location>
        <begin position="405"/>
        <end position="419"/>
    </location>
</feature>
<dbReference type="InterPro" id="IPR051968">
    <property type="entry name" value="ZnFinger_Homeobox_TR"/>
</dbReference>
<keyword evidence="10" id="KW-1185">Reference proteome</keyword>
<evidence type="ECO:0000313" key="11">
    <source>
        <dbReference type="WBParaSite" id="ECPE_0001051401-mRNA-1"/>
    </source>
</evidence>
<dbReference type="CDD" id="cd00086">
    <property type="entry name" value="homeodomain"/>
    <property type="match status" value="2"/>
</dbReference>
<feature type="domain" description="Homeobox" evidence="8">
    <location>
        <begin position="418"/>
        <end position="478"/>
    </location>
</feature>
<dbReference type="GO" id="GO:0000981">
    <property type="term" value="F:DNA-binding transcription factor activity, RNA polymerase II-specific"/>
    <property type="evidence" value="ECO:0007669"/>
    <property type="project" value="TreeGrafter"/>
</dbReference>
<keyword evidence="4" id="KW-0862">Zinc</keyword>
<dbReference type="Proteomes" id="UP000272942">
    <property type="component" value="Unassembled WGS sequence"/>
</dbReference>
<dbReference type="PANTHER" id="PTHR45891">
    <property type="entry name" value="ZINC FINGER HOMEOBOX PROTEIN"/>
    <property type="match status" value="1"/>
</dbReference>
<evidence type="ECO:0000256" key="2">
    <source>
        <dbReference type="ARBA" id="ARBA00022723"/>
    </source>
</evidence>
<feature type="region of interest" description="Disordered" evidence="7">
    <location>
        <begin position="513"/>
        <end position="539"/>
    </location>
</feature>